<comment type="caution">
    <text evidence="1">The sequence shown here is derived from an EMBL/GenBank/DDBJ whole genome shotgun (WGS) entry which is preliminary data.</text>
</comment>
<organism evidence="1 2">
    <name type="scientific">Desulfocucumis palustris</name>
    <dbReference type="NCBI Taxonomy" id="1898651"/>
    <lineage>
        <taxon>Bacteria</taxon>
        <taxon>Bacillati</taxon>
        <taxon>Bacillota</taxon>
        <taxon>Clostridia</taxon>
        <taxon>Eubacteriales</taxon>
        <taxon>Desulfocucumaceae</taxon>
        <taxon>Desulfocucumis</taxon>
    </lineage>
</organism>
<gene>
    <name evidence="1" type="ORF">DCCM_0246</name>
</gene>
<sequence length="55" mass="6084">MPRIIISIGMIPGSFWQLRHPSYLGAYFKQDACNLTGYKQKADFPTFPGGLPPGV</sequence>
<accession>A0A2L2X7B4</accession>
<name>A0A2L2X7B4_9FIRM</name>
<dbReference type="Proteomes" id="UP000239549">
    <property type="component" value="Unassembled WGS sequence"/>
</dbReference>
<evidence type="ECO:0000313" key="1">
    <source>
        <dbReference type="EMBL" id="GBF32055.1"/>
    </source>
</evidence>
<dbReference type="AlphaFoldDB" id="A0A2L2X7B4"/>
<dbReference type="EMBL" id="BFAV01000018">
    <property type="protein sequence ID" value="GBF32055.1"/>
    <property type="molecule type" value="Genomic_DNA"/>
</dbReference>
<evidence type="ECO:0000313" key="2">
    <source>
        <dbReference type="Proteomes" id="UP000239549"/>
    </source>
</evidence>
<proteinExistence type="predicted"/>
<reference evidence="2" key="1">
    <citation type="submission" date="2018-02" db="EMBL/GenBank/DDBJ databases">
        <title>Genome sequence of Desulfocucumis palustris strain NAW-5.</title>
        <authorList>
            <person name="Watanabe M."/>
            <person name="Kojima H."/>
            <person name="Fukui M."/>
        </authorList>
    </citation>
    <scope>NUCLEOTIDE SEQUENCE [LARGE SCALE GENOMIC DNA]</scope>
    <source>
        <strain evidence="2">NAW-5</strain>
    </source>
</reference>
<keyword evidence="2" id="KW-1185">Reference proteome</keyword>
<protein>
    <submittedName>
        <fullName evidence="1">Uncharacterized protein</fullName>
    </submittedName>
</protein>